<proteinExistence type="predicted"/>
<sequence>MAAHTELGSGSARGFFLLDGSFPFCCCCMLVQEELILITYYGSGRQMMHIGLLFNLIRCNQLLPEENLVSKHSPRVQLNLSINGVALDKKDVYKKTDIMKTKEPSR</sequence>
<gene>
    <name evidence="1" type="ORF">ATANTOWER_020506</name>
</gene>
<organism evidence="1 2">
    <name type="scientific">Ataeniobius toweri</name>
    <dbReference type="NCBI Taxonomy" id="208326"/>
    <lineage>
        <taxon>Eukaryota</taxon>
        <taxon>Metazoa</taxon>
        <taxon>Chordata</taxon>
        <taxon>Craniata</taxon>
        <taxon>Vertebrata</taxon>
        <taxon>Euteleostomi</taxon>
        <taxon>Actinopterygii</taxon>
        <taxon>Neopterygii</taxon>
        <taxon>Teleostei</taxon>
        <taxon>Neoteleostei</taxon>
        <taxon>Acanthomorphata</taxon>
        <taxon>Ovalentaria</taxon>
        <taxon>Atherinomorphae</taxon>
        <taxon>Cyprinodontiformes</taxon>
        <taxon>Goodeidae</taxon>
        <taxon>Ataeniobius</taxon>
    </lineage>
</organism>
<protein>
    <submittedName>
        <fullName evidence="1">Uncharacterized protein</fullName>
    </submittedName>
</protein>
<evidence type="ECO:0000313" key="1">
    <source>
        <dbReference type="EMBL" id="MED6238417.1"/>
    </source>
</evidence>
<dbReference type="Proteomes" id="UP001345963">
    <property type="component" value="Unassembled WGS sequence"/>
</dbReference>
<comment type="caution">
    <text evidence="1">The sequence shown here is derived from an EMBL/GenBank/DDBJ whole genome shotgun (WGS) entry which is preliminary data.</text>
</comment>
<accession>A0ABU7AJP7</accession>
<name>A0ABU7AJP7_9TELE</name>
<keyword evidence="2" id="KW-1185">Reference proteome</keyword>
<evidence type="ECO:0000313" key="2">
    <source>
        <dbReference type="Proteomes" id="UP001345963"/>
    </source>
</evidence>
<reference evidence="1 2" key="1">
    <citation type="submission" date="2021-07" db="EMBL/GenBank/DDBJ databases">
        <authorList>
            <person name="Palmer J.M."/>
        </authorList>
    </citation>
    <scope>NUCLEOTIDE SEQUENCE [LARGE SCALE GENOMIC DNA]</scope>
    <source>
        <strain evidence="1 2">AT_MEX2019</strain>
        <tissue evidence="1">Muscle</tissue>
    </source>
</reference>
<dbReference type="EMBL" id="JAHUTI010020105">
    <property type="protein sequence ID" value="MED6238417.1"/>
    <property type="molecule type" value="Genomic_DNA"/>
</dbReference>